<dbReference type="AlphaFoldDB" id="A0A1H1FAD4"/>
<dbReference type="OrthoDB" id="3837807at2"/>
<evidence type="ECO:0000313" key="1">
    <source>
        <dbReference type="EMBL" id="SDQ97901.1"/>
    </source>
</evidence>
<dbReference type="Proteomes" id="UP000181917">
    <property type="component" value="Unassembled WGS sequence"/>
</dbReference>
<dbReference type="RefSeq" id="WP_074701444.1">
    <property type="nucleotide sequence ID" value="NZ_CP018863.1"/>
</dbReference>
<proteinExistence type="predicted"/>
<protein>
    <recommendedName>
        <fullName evidence="3">DUF4287 domain-containing protein</fullName>
    </recommendedName>
</protein>
<dbReference type="STRING" id="37928.SAMN04489742_3341"/>
<name>A0A1H1FAD4_9MICC</name>
<reference evidence="1 2" key="1">
    <citation type="submission" date="2016-10" db="EMBL/GenBank/DDBJ databases">
        <authorList>
            <person name="de Groot N.N."/>
        </authorList>
    </citation>
    <scope>NUCLEOTIDE SEQUENCE [LARGE SCALE GENOMIC DNA]</scope>
    <source>
        <strain evidence="1 2">DSM 20117</strain>
    </source>
</reference>
<dbReference type="EMBL" id="FNKH01000002">
    <property type="protein sequence ID" value="SDQ97901.1"/>
    <property type="molecule type" value="Genomic_DNA"/>
</dbReference>
<keyword evidence="2" id="KW-1185">Reference proteome</keyword>
<accession>A0A1H1FAD4</accession>
<evidence type="ECO:0008006" key="3">
    <source>
        <dbReference type="Google" id="ProtNLM"/>
    </source>
</evidence>
<sequence>MIRTMNIEAIERGIGRSWTEVEKFLASIDAKEKSHKEIAQALQDAGLAKDWWAQSATVAFEQLIGRRVPGQDCDGRFQTSASKTVAGTMDEARDKWVALIGTAEDFSGVGISRGPELSETDKWRYWRCGLADGSRVNVNIYEKAPGKSALSLQHEKLETPEQLDHWKSFWKATLGQLS</sequence>
<dbReference type="KEGG" id="acry:AC20117_00780"/>
<evidence type="ECO:0000313" key="2">
    <source>
        <dbReference type="Proteomes" id="UP000181917"/>
    </source>
</evidence>
<gene>
    <name evidence="1" type="ORF">SAMN04489742_3341</name>
</gene>
<organism evidence="1 2">
    <name type="scientific">Crystallibacter crystallopoietes</name>
    <dbReference type="NCBI Taxonomy" id="37928"/>
    <lineage>
        <taxon>Bacteria</taxon>
        <taxon>Bacillati</taxon>
        <taxon>Actinomycetota</taxon>
        <taxon>Actinomycetes</taxon>
        <taxon>Micrococcales</taxon>
        <taxon>Micrococcaceae</taxon>
        <taxon>Crystallibacter</taxon>
    </lineage>
</organism>